<proteinExistence type="predicted"/>
<reference evidence="1 2" key="1">
    <citation type="submission" date="2018-07" db="EMBL/GenBank/DDBJ databases">
        <title>Rhodosalinus sp. strain E84T genomic sequence and assembly.</title>
        <authorList>
            <person name="Liu Z.-W."/>
            <person name="Lu D.-C."/>
        </authorList>
    </citation>
    <scope>NUCLEOTIDE SEQUENCE [LARGE SCALE GENOMIC DNA]</scope>
    <source>
        <strain evidence="1 2">E84</strain>
    </source>
</reference>
<dbReference type="AlphaFoldDB" id="A0A365UD08"/>
<name>A0A365UD08_9RHOB</name>
<accession>A0A365UD08</accession>
<sequence length="49" mass="5129">MSSGYCGTGDALPEAVARFAVASASQLQWDHEVFAGAISRRPSLIMDSA</sequence>
<evidence type="ECO:0000313" key="1">
    <source>
        <dbReference type="EMBL" id="RBI87429.1"/>
    </source>
</evidence>
<organism evidence="1 2">
    <name type="scientific">Rhodosalinus halophilus</name>
    <dbReference type="NCBI Taxonomy" id="2259333"/>
    <lineage>
        <taxon>Bacteria</taxon>
        <taxon>Pseudomonadati</taxon>
        <taxon>Pseudomonadota</taxon>
        <taxon>Alphaproteobacteria</taxon>
        <taxon>Rhodobacterales</taxon>
        <taxon>Paracoccaceae</taxon>
        <taxon>Rhodosalinus</taxon>
    </lineage>
</organism>
<protein>
    <submittedName>
        <fullName evidence="1">Uncharacterized protein</fullName>
    </submittedName>
</protein>
<dbReference type="Proteomes" id="UP000253370">
    <property type="component" value="Unassembled WGS sequence"/>
</dbReference>
<comment type="caution">
    <text evidence="1">The sequence shown here is derived from an EMBL/GenBank/DDBJ whole genome shotgun (WGS) entry which is preliminary data.</text>
</comment>
<dbReference type="EMBL" id="QNTQ01000001">
    <property type="protein sequence ID" value="RBI87429.1"/>
    <property type="molecule type" value="Genomic_DNA"/>
</dbReference>
<dbReference type="OrthoDB" id="1491115at2"/>
<gene>
    <name evidence="1" type="ORF">DRV85_00385</name>
</gene>
<evidence type="ECO:0000313" key="2">
    <source>
        <dbReference type="Proteomes" id="UP000253370"/>
    </source>
</evidence>
<keyword evidence="2" id="KW-1185">Reference proteome</keyword>